<keyword evidence="2" id="KW-0812">Transmembrane</keyword>
<evidence type="ECO:0000313" key="5">
    <source>
        <dbReference type="Proteomes" id="UP000832011"/>
    </source>
</evidence>
<feature type="transmembrane region" description="Helical" evidence="2">
    <location>
        <begin position="71"/>
        <end position="89"/>
    </location>
</feature>
<evidence type="ECO:0000256" key="1">
    <source>
        <dbReference type="SAM" id="MobiDB-lite"/>
    </source>
</evidence>
<feature type="compositionally biased region" description="Basic and acidic residues" evidence="1">
    <location>
        <begin position="152"/>
        <end position="167"/>
    </location>
</feature>
<keyword evidence="2" id="KW-0472">Membrane</keyword>
<feature type="transmembrane region" description="Helical" evidence="2">
    <location>
        <begin position="47"/>
        <end position="65"/>
    </location>
</feature>
<feature type="domain" description="SMODS and SLOG-associating 2TM effector" evidence="3">
    <location>
        <begin position="14"/>
        <end position="176"/>
    </location>
</feature>
<protein>
    <submittedName>
        <fullName evidence="4">SLATT domain-containing protein</fullName>
    </submittedName>
</protein>
<accession>A0ABY4E128</accession>
<sequence>MERNSQTEYGFQIESQIREAYGKLVYTYTCHNKMHHRLLKKNNNLKIWQIVLSAISTVGFFGIVLSNHKDIVAILSGIVSVILLILNAYTKNFDLVESAQAHQKAADALWKVREEYVSLLTDFEVLSQEEIMNIRTELQNKTGDIYSQSPKTDGESYKEAQKALKTEEEQTFSEKEIDILLPEPLRRCSRKLSN</sequence>
<dbReference type="RefSeq" id="WP_058356891.1">
    <property type="nucleotide sequence ID" value="NZ_CABKVG010000010.1"/>
</dbReference>
<reference evidence="4 5" key="1">
    <citation type="journal article" date="2022" name="Res Sq">
        <title>Evolution of multicellular longitudinally dividing oral cavity symbionts (Neisseriaceae).</title>
        <authorList>
            <person name="Nyongesa S."/>
            <person name="Weber P."/>
            <person name="Bernet E."/>
            <person name="Pullido F."/>
            <person name="Nieckarz M."/>
            <person name="Delaby M."/>
            <person name="Nieves C."/>
            <person name="Viehboeck T."/>
            <person name="Krause N."/>
            <person name="Rivera-Millot A."/>
            <person name="Nakamura A."/>
            <person name="Vischer N."/>
            <person name="VanNieuwenhze M."/>
            <person name="Brun Y."/>
            <person name="Cava F."/>
            <person name="Bulgheresi S."/>
            <person name="Veyrier F."/>
        </authorList>
    </citation>
    <scope>NUCLEOTIDE SEQUENCE [LARGE SCALE GENOMIC DNA]</scope>
    <source>
        <strain evidence="4 5">SN4</strain>
    </source>
</reference>
<dbReference type="Proteomes" id="UP000832011">
    <property type="component" value="Chromosome"/>
</dbReference>
<organism evidence="4 5">
    <name type="scientific">Vitreoscilla massiliensis</name>
    <dbReference type="NCBI Taxonomy" id="1689272"/>
    <lineage>
        <taxon>Bacteria</taxon>
        <taxon>Pseudomonadati</taxon>
        <taxon>Pseudomonadota</taxon>
        <taxon>Betaproteobacteria</taxon>
        <taxon>Neisseriales</taxon>
        <taxon>Neisseriaceae</taxon>
        <taxon>Vitreoscilla</taxon>
    </lineage>
</organism>
<dbReference type="NCBIfam" id="NF033632">
    <property type="entry name" value="SLATT_4"/>
    <property type="match status" value="1"/>
</dbReference>
<feature type="region of interest" description="Disordered" evidence="1">
    <location>
        <begin position="143"/>
        <end position="167"/>
    </location>
</feature>
<dbReference type="Pfam" id="PF18186">
    <property type="entry name" value="SLATT_4"/>
    <property type="match status" value="1"/>
</dbReference>
<keyword evidence="2" id="KW-1133">Transmembrane helix</keyword>
<keyword evidence="5" id="KW-1185">Reference proteome</keyword>
<evidence type="ECO:0000259" key="3">
    <source>
        <dbReference type="Pfam" id="PF18186"/>
    </source>
</evidence>
<gene>
    <name evidence="4" type="ORF">LVJ82_17360</name>
</gene>
<proteinExistence type="predicted"/>
<dbReference type="InterPro" id="IPR040811">
    <property type="entry name" value="SLATT_4"/>
</dbReference>
<dbReference type="EMBL" id="CP091511">
    <property type="protein sequence ID" value="UOO89189.1"/>
    <property type="molecule type" value="Genomic_DNA"/>
</dbReference>
<evidence type="ECO:0000256" key="2">
    <source>
        <dbReference type="SAM" id="Phobius"/>
    </source>
</evidence>
<evidence type="ECO:0000313" key="4">
    <source>
        <dbReference type="EMBL" id="UOO89189.1"/>
    </source>
</evidence>
<name>A0ABY4E128_9NEIS</name>